<dbReference type="InterPro" id="IPR036412">
    <property type="entry name" value="HAD-like_sf"/>
</dbReference>
<evidence type="ECO:0000256" key="3">
    <source>
        <dbReference type="ARBA" id="ARBA00022723"/>
    </source>
</evidence>
<accession>A0A0H2MJC8</accession>
<sequence>MFPELVIFDCDGVLVDSESLAARVVSQALADYSVTLSPKEVANQFAGYTDEAIRDHFNKISDTKLPEDFAQIVERATIDQMAGELKTLPFIKEALSTLDYPFCVASNSRTDRLDSALDETGLGMFFPQERRFSSSMVKHPKPAPDLHLMACEMMKAKPEQALIIEDTVTGVTAAKNAGIAVLGFVGAGHISDKEGQGRKLIEAGAYAVFDDMRQLLMMLKDYAGA</sequence>
<dbReference type="STRING" id="1489064.WH96_02465"/>
<dbReference type="NCBIfam" id="TIGR01509">
    <property type="entry name" value="HAD-SF-IA-v3"/>
    <property type="match status" value="1"/>
</dbReference>
<name>A0A0H2MJC8_9PROT</name>
<dbReference type="PANTHER" id="PTHR46193:SF10">
    <property type="entry name" value="6-PHOSPHOGLUCONATE PHOSPHATASE"/>
    <property type="match status" value="1"/>
</dbReference>
<dbReference type="AlphaFoldDB" id="A0A0H2MJC8"/>
<keyword evidence="3" id="KW-0479">Metal-binding</keyword>
<comment type="similarity">
    <text evidence="2">Belongs to the HAD-like hydrolase superfamily. CbbY/CbbZ/Gph/YieH family.</text>
</comment>
<proteinExistence type="inferred from homology"/>
<dbReference type="GO" id="GO:0046872">
    <property type="term" value="F:metal ion binding"/>
    <property type="evidence" value="ECO:0007669"/>
    <property type="project" value="UniProtKB-KW"/>
</dbReference>
<dbReference type="InterPro" id="IPR041492">
    <property type="entry name" value="HAD_2"/>
</dbReference>
<evidence type="ECO:0000313" key="5">
    <source>
        <dbReference type="EMBL" id="KLN62664.1"/>
    </source>
</evidence>
<dbReference type="Gene3D" id="1.10.150.240">
    <property type="entry name" value="Putative phosphatase, domain 2"/>
    <property type="match status" value="1"/>
</dbReference>
<dbReference type="InterPro" id="IPR051600">
    <property type="entry name" value="Beta-PGM-like"/>
</dbReference>
<keyword evidence="4" id="KW-0460">Magnesium</keyword>
<dbReference type="InterPro" id="IPR023214">
    <property type="entry name" value="HAD_sf"/>
</dbReference>
<dbReference type="SFLD" id="SFLDS00003">
    <property type="entry name" value="Haloacid_Dehalogenase"/>
    <property type="match status" value="1"/>
</dbReference>
<dbReference type="GO" id="GO:0003824">
    <property type="term" value="F:catalytic activity"/>
    <property type="evidence" value="ECO:0007669"/>
    <property type="project" value="UniProtKB-ARBA"/>
</dbReference>
<dbReference type="Gene3D" id="3.40.50.1000">
    <property type="entry name" value="HAD superfamily/HAD-like"/>
    <property type="match status" value="1"/>
</dbReference>
<dbReference type="InterPro" id="IPR006439">
    <property type="entry name" value="HAD-SF_hydro_IA"/>
</dbReference>
<dbReference type="PATRIC" id="fig|1489064.4.peg.1419"/>
<dbReference type="SUPFAM" id="SSF56784">
    <property type="entry name" value="HAD-like"/>
    <property type="match status" value="1"/>
</dbReference>
<keyword evidence="6" id="KW-1185">Reference proteome</keyword>
<organism evidence="5 6">
    <name type="scientific">Kiloniella spongiae</name>
    <dbReference type="NCBI Taxonomy" id="1489064"/>
    <lineage>
        <taxon>Bacteria</taxon>
        <taxon>Pseudomonadati</taxon>
        <taxon>Pseudomonadota</taxon>
        <taxon>Alphaproteobacteria</taxon>
        <taxon>Rhodospirillales</taxon>
        <taxon>Kiloniellaceae</taxon>
        <taxon>Kiloniella</taxon>
    </lineage>
</organism>
<dbReference type="Proteomes" id="UP000035444">
    <property type="component" value="Unassembled WGS sequence"/>
</dbReference>
<gene>
    <name evidence="5" type="ORF">WH96_02465</name>
</gene>
<dbReference type="EMBL" id="LAQL01000002">
    <property type="protein sequence ID" value="KLN62664.1"/>
    <property type="molecule type" value="Genomic_DNA"/>
</dbReference>
<dbReference type="SFLD" id="SFLDG01129">
    <property type="entry name" value="C1.5:_HAD__Beta-PGM__Phosphata"/>
    <property type="match status" value="1"/>
</dbReference>
<evidence type="ECO:0000256" key="4">
    <source>
        <dbReference type="ARBA" id="ARBA00022842"/>
    </source>
</evidence>
<evidence type="ECO:0000256" key="1">
    <source>
        <dbReference type="ARBA" id="ARBA00001946"/>
    </source>
</evidence>
<comment type="cofactor">
    <cofactor evidence="1">
        <name>Mg(2+)</name>
        <dbReference type="ChEBI" id="CHEBI:18420"/>
    </cofactor>
</comment>
<reference evidence="5 6" key="1">
    <citation type="submission" date="2015-03" db="EMBL/GenBank/DDBJ databases">
        <title>Genome Sequence of Kiloniella spongiae MEBiC09566, isolated from a marine sponge.</title>
        <authorList>
            <person name="Shao Z."/>
            <person name="Wang L."/>
            <person name="Li X."/>
        </authorList>
    </citation>
    <scope>NUCLEOTIDE SEQUENCE [LARGE SCALE GENOMIC DNA]</scope>
    <source>
        <strain evidence="5 6">MEBiC09566</strain>
    </source>
</reference>
<dbReference type="InterPro" id="IPR023198">
    <property type="entry name" value="PGP-like_dom2"/>
</dbReference>
<dbReference type="PANTHER" id="PTHR46193">
    <property type="entry name" value="6-PHOSPHOGLUCONATE PHOSPHATASE"/>
    <property type="match status" value="1"/>
</dbReference>
<comment type="caution">
    <text evidence="5">The sequence shown here is derived from an EMBL/GenBank/DDBJ whole genome shotgun (WGS) entry which is preliminary data.</text>
</comment>
<protein>
    <recommendedName>
        <fullName evidence="7">Hydrolase</fullName>
    </recommendedName>
</protein>
<dbReference type="Pfam" id="PF13419">
    <property type="entry name" value="HAD_2"/>
    <property type="match status" value="1"/>
</dbReference>
<evidence type="ECO:0000313" key="6">
    <source>
        <dbReference type="Proteomes" id="UP000035444"/>
    </source>
</evidence>
<evidence type="ECO:0000256" key="2">
    <source>
        <dbReference type="ARBA" id="ARBA00006171"/>
    </source>
</evidence>
<evidence type="ECO:0008006" key="7">
    <source>
        <dbReference type="Google" id="ProtNLM"/>
    </source>
</evidence>